<reference evidence="1" key="1">
    <citation type="submission" date="2023-07" db="EMBL/GenBank/DDBJ databases">
        <title>Black Yeasts Isolated from many extreme environments.</title>
        <authorList>
            <person name="Coleine C."/>
            <person name="Stajich J.E."/>
            <person name="Selbmann L."/>
        </authorList>
    </citation>
    <scope>NUCLEOTIDE SEQUENCE</scope>
    <source>
        <strain evidence="1">CCFEE 5714</strain>
    </source>
</reference>
<organism evidence="1 2">
    <name type="scientific">Vermiconidia calcicola</name>
    <dbReference type="NCBI Taxonomy" id="1690605"/>
    <lineage>
        <taxon>Eukaryota</taxon>
        <taxon>Fungi</taxon>
        <taxon>Dikarya</taxon>
        <taxon>Ascomycota</taxon>
        <taxon>Pezizomycotina</taxon>
        <taxon>Dothideomycetes</taxon>
        <taxon>Dothideomycetidae</taxon>
        <taxon>Mycosphaerellales</taxon>
        <taxon>Extremaceae</taxon>
        <taxon>Vermiconidia</taxon>
    </lineage>
</organism>
<gene>
    <name evidence="1" type="ORF">LTR37_015463</name>
</gene>
<evidence type="ECO:0000313" key="1">
    <source>
        <dbReference type="EMBL" id="KAK3701489.1"/>
    </source>
</evidence>
<evidence type="ECO:0000313" key="2">
    <source>
        <dbReference type="Proteomes" id="UP001281147"/>
    </source>
</evidence>
<dbReference type="EMBL" id="JAUTXU010000173">
    <property type="protein sequence ID" value="KAK3701489.1"/>
    <property type="molecule type" value="Genomic_DNA"/>
</dbReference>
<accession>A0ACC3MRC8</accession>
<sequence length="320" mass="35417">MAGRYVPPHLRKQSQDKSNPEVSLQALEPSSAVTLEEIVNHFYPISKEDENEGQSPPVESKGRTLHDSADTPGQLAYVMLFSGANPRWEQNRIIFTKSSLELLPKSLADNPPASEKEGAADPGQALQEAEDAARGTANRSERTNGITNGATKLDDHANGTTNGVDHGAGDARQSSQPGDADHKPPIAVFKQIGPPKPHARSYEFEGWYKVERIEFQAPHSDGLVRMLEQKWSHTDSRGKTKWKDRNPVAWAESMSHRWAVVKLTKDETAEKERGTLKIERLPDPPKKSVNEMLAEMRVKESRGADEKKEFADAETNAARG</sequence>
<name>A0ACC3MRC8_9PEZI</name>
<proteinExistence type="predicted"/>
<protein>
    <submittedName>
        <fullName evidence="1">Uncharacterized protein</fullName>
    </submittedName>
</protein>
<comment type="caution">
    <text evidence="1">The sequence shown here is derived from an EMBL/GenBank/DDBJ whole genome shotgun (WGS) entry which is preliminary data.</text>
</comment>
<keyword evidence="2" id="KW-1185">Reference proteome</keyword>
<dbReference type="Proteomes" id="UP001281147">
    <property type="component" value="Unassembled WGS sequence"/>
</dbReference>